<organism evidence="5 6">
    <name type="scientific">Legionella taurinensis</name>
    <dbReference type="NCBI Taxonomy" id="70611"/>
    <lineage>
        <taxon>Bacteria</taxon>
        <taxon>Pseudomonadati</taxon>
        <taxon>Pseudomonadota</taxon>
        <taxon>Gammaproteobacteria</taxon>
        <taxon>Legionellales</taxon>
        <taxon>Legionellaceae</taxon>
        <taxon>Legionella</taxon>
    </lineage>
</organism>
<dbReference type="SUPFAM" id="SSF116734">
    <property type="entry name" value="DNA methylase specificity domain"/>
    <property type="match status" value="2"/>
</dbReference>
<accession>A0A3A5L1H4</accession>
<comment type="similarity">
    <text evidence="1">Belongs to the type-I restriction system S methylase family.</text>
</comment>
<dbReference type="InterPro" id="IPR052021">
    <property type="entry name" value="Type-I_RS_S_subunit"/>
</dbReference>
<dbReference type="InterPro" id="IPR000055">
    <property type="entry name" value="Restrct_endonuc_typeI_TRD"/>
</dbReference>
<dbReference type="AlphaFoldDB" id="A0A3A5L1H4"/>
<sequence length="434" mass="48595">MEFNTQMLEELCDKIIDCPHSTPKWTSSGVIVLRNQNIRNGRLDLSSASFTDELHYQSRVKRAAPQPGDIVLTREAPMGEVCIVPENLRCCLGQRQVLLRPKKEVNENYLFYALQSSYVKNQISWSEGTGSVVSNLRIPLIKQLKIPRFDKAHEVFIATLMSKIDKKIDLNRQTNNTLESIAQSLFKSWFIDFDPVFAKAQGCQPEGLDAETAALFPDGFEESELGVIPKGWKVTSLSEITSYLSRGISPKYTENGGVTVINQKCIRDNRVDLTKARRHDSTQRKITGRELLLGDVLINSTGMGTLGRVAQIISIDEPLIVDSHVTVVRAAESLSWNYLGLLLSRRQIEIEQLGEGSTGQTELSRQMLAKLMLIAPPADILAAFDSIIMPVREQCANNLKQVMTLTLLRDKLLPRLISGQLQLVESEEVLKECV</sequence>
<keyword evidence="2" id="KW-0680">Restriction system</keyword>
<evidence type="ECO:0000256" key="3">
    <source>
        <dbReference type="ARBA" id="ARBA00023125"/>
    </source>
</evidence>
<name>A0A3A5L1H4_9GAMM</name>
<dbReference type="Gene3D" id="3.90.220.20">
    <property type="entry name" value="DNA methylase specificity domains"/>
    <property type="match status" value="2"/>
</dbReference>
<dbReference type="RefSeq" id="WP_115300820.1">
    <property type="nucleotide sequence ID" value="NZ_CAAAIR010000007.1"/>
</dbReference>
<evidence type="ECO:0000313" key="6">
    <source>
        <dbReference type="Proteomes" id="UP000270757"/>
    </source>
</evidence>
<dbReference type="GO" id="GO:0004519">
    <property type="term" value="F:endonuclease activity"/>
    <property type="evidence" value="ECO:0007669"/>
    <property type="project" value="UniProtKB-KW"/>
</dbReference>
<dbReference type="Proteomes" id="UP000270757">
    <property type="component" value="Unassembled WGS sequence"/>
</dbReference>
<feature type="domain" description="Type I restriction modification DNA specificity" evidence="4">
    <location>
        <begin position="53"/>
        <end position="179"/>
    </location>
</feature>
<gene>
    <name evidence="5" type="ORF">D6J04_13110</name>
</gene>
<evidence type="ECO:0000313" key="5">
    <source>
        <dbReference type="EMBL" id="RJT44185.1"/>
    </source>
</evidence>
<evidence type="ECO:0000256" key="2">
    <source>
        <dbReference type="ARBA" id="ARBA00022747"/>
    </source>
</evidence>
<evidence type="ECO:0000259" key="4">
    <source>
        <dbReference type="Pfam" id="PF01420"/>
    </source>
</evidence>
<keyword evidence="5" id="KW-0540">Nuclease</keyword>
<reference evidence="5 6" key="1">
    <citation type="submission" date="2018-09" db="EMBL/GenBank/DDBJ databases">
        <title>Draft genome sequences of Legionella taurinensis isolated from water samples.</title>
        <authorList>
            <person name="Chakeri A."/>
            <person name="Allerberger F."/>
            <person name="Kundi M."/>
            <person name="Ruppitsch W."/>
            <person name="Schmid D."/>
        </authorList>
    </citation>
    <scope>NUCLEOTIDE SEQUENCE [LARGE SCALE GENOMIC DNA]</scope>
    <source>
        <strain evidence="5 6">4570-18-6</strain>
    </source>
</reference>
<evidence type="ECO:0000256" key="1">
    <source>
        <dbReference type="ARBA" id="ARBA00010923"/>
    </source>
</evidence>
<proteinExistence type="inferred from homology"/>
<keyword evidence="5" id="KW-0255">Endonuclease</keyword>
<dbReference type="PANTHER" id="PTHR30408">
    <property type="entry name" value="TYPE-1 RESTRICTION ENZYME ECOKI SPECIFICITY PROTEIN"/>
    <property type="match status" value="1"/>
</dbReference>
<dbReference type="GO" id="GO:0009307">
    <property type="term" value="P:DNA restriction-modification system"/>
    <property type="evidence" value="ECO:0007669"/>
    <property type="project" value="UniProtKB-KW"/>
</dbReference>
<comment type="caution">
    <text evidence="5">The sequence shown here is derived from an EMBL/GenBank/DDBJ whole genome shotgun (WGS) entry which is preliminary data.</text>
</comment>
<dbReference type="PANTHER" id="PTHR30408:SF13">
    <property type="entry name" value="TYPE I RESTRICTION ENZYME HINDI SPECIFICITY SUBUNIT"/>
    <property type="match status" value="1"/>
</dbReference>
<keyword evidence="5" id="KW-0378">Hydrolase</keyword>
<dbReference type="EMBL" id="QZWB01000017">
    <property type="protein sequence ID" value="RJT44185.1"/>
    <property type="molecule type" value="Genomic_DNA"/>
</dbReference>
<dbReference type="CDD" id="cd17246">
    <property type="entry name" value="RMtype1_S_SonII-TRD2-CR2_like"/>
    <property type="match status" value="1"/>
</dbReference>
<protein>
    <submittedName>
        <fullName evidence="5">Restriction endonuclease subunit S</fullName>
    </submittedName>
</protein>
<dbReference type="GO" id="GO:0003677">
    <property type="term" value="F:DNA binding"/>
    <property type="evidence" value="ECO:0007669"/>
    <property type="project" value="UniProtKB-KW"/>
</dbReference>
<dbReference type="GeneID" id="48947712"/>
<dbReference type="Pfam" id="PF01420">
    <property type="entry name" value="Methylase_S"/>
    <property type="match status" value="1"/>
</dbReference>
<dbReference type="InterPro" id="IPR044946">
    <property type="entry name" value="Restrct_endonuc_typeI_TRD_sf"/>
</dbReference>
<keyword evidence="3" id="KW-0238">DNA-binding</keyword>